<reference evidence="1 2" key="1">
    <citation type="submission" date="2019-07" db="EMBL/GenBank/DDBJ databases">
        <title>New species of Amycolatopsis and Streptomyces.</title>
        <authorList>
            <person name="Duangmal K."/>
            <person name="Teo W.F.A."/>
            <person name="Lipun K."/>
        </authorList>
    </citation>
    <scope>NUCLEOTIDE SEQUENCE [LARGE SCALE GENOMIC DNA]</scope>
    <source>
        <strain evidence="1 2">NBRC 109810</strain>
    </source>
</reference>
<evidence type="ECO:0000313" key="1">
    <source>
        <dbReference type="EMBL" id="MPY30735.1"/>
    </source>
</evidence>
<protein>
    <submittedName>
        <fullName evidence="1">PE-PGRS family protein</fullName>
    </submittedName>
</protein>
<organism evidence="1 2">
    <name type="scientific">Streptomyces adustus</name>
    <dbReference type="NCBI Taxonomy" id="1609272"/>
    <lineage>
        <taxon>Bacteria</taxon>
        <taxon>Bacillati</taxon>
        <taxon>Actinomycetota</taxon>
        <taxon>Actinomycetes</taxon>
        <taxon>Kitasatosporales</taxon>
        <taxon>Streptomycetaceae</taxon>
        <taxon>Streptomyces</taxon>
    </lineage>
</organism>
<name>A0A5N8V9V9_9ACTN</name>
<gene>
    <name evidence="1" type="ORF">FNH09_05215</name>
</gene>
<proteinExistence type="predicted"/>
<evidence type="ECO:0000313" key="2">
    <source>
        <dbReference type="Proteomes" id="UP000325849"/>
    </source>
</evidence>
<dbReference type="EMBL" id="VJZD01000012">
    <property type="protein sequence ID" value="MPY30735.1"/>
    <property type="molecule type" value="Genomic_DNA"/>
</dbReference>
<dbReference type="Proteomes" id="UP000325849">
    <property type="component" value="Unassembled WGS sequence"/>
</dbReference>
<dbReference type="OrthoDB" id="3543532at2"/>
<accession>A0A5N8V9V9</accession>
<sequence length="463" mass="48072">MRNVNPDDLDQLAKLLDGRGGVQDKLDEAFTRASRLGVSSKLASLNPMRSWVKDTAPDLRKRAIYARLESGDPEAGLRWAGFSAKDIEAYKGLSPDEMLLANSVAASDDPGADVFKRRPDESLADYLDRLKAHAISEIPGLKPHEETIATMIGLYGDWGAVTTASAFVTIQGASLTKVLLGNSLKGGALRVWKTRLGVVLRGSDSGLIRSAGNGLIKWSPKIRSLSAPGSWLPGQLGRLASGSSLYQNASRIPMSGGVRGDLIGNAYNWVRSTPLMRSFGLNNAIDFVVGSDEVAKTFGGLSHAGTPVTRAGGASLVKVFSNASSAAGDTGALRAGFGAAAKTAGFLRGAGIVGGVVSTGFSAANVISQGNPVEAFKRNGAGYVADVAEVGFNASLTAAMIAPNPITIGLAVGTGLIYGGAKVVEHWDDITKGAGKAADWVGNKASDLGKSIAKSKANPMNWF</sequence>
<dbReference type="RefSeq" id="WP_152885556.1">
    <property type="nucleotide sequence ID" value="NZ_JBHJTU010000007.1"/>
</dbReference>
<dbReference type="AlphaFoldDB" id="A0A5N8V9V9"/>
<keyword evidence="2" id="KW-1185">Reference proteome</keyword>
<comment type="caution">
    <text evidence="1">The sequence shown here is derived from an EMBL/GenBank/DDBJ whole genome shotgun (WGS) entry which is preliminary data.</text>
</comment>